<dbReference type="InterPro" id="IPR000086">
    <property type="entry name" value="NUDIX_hydrolase_dom"/>
</dbReference>
<evidence type="ECO:0000313" key="3">
    <source>
        <dbReference type="EMBL" id="QBX57016.1"/>
    </source>
</evidence>
<dbReference type="PANTHER" id="PTHR11839">
    <property type="entry name" value="UDP/ADP-SUGAR PYROPHOSPHATASE"/>
    <property type="match status" value="1"/>
</dbReference>
<dbReference type="GO" id="GO:0016787">
    <property type="term" value="F:hydrolase activity"/>
    <property type="evidence" value="ECO:0007669"/>
    <property type="project" value="UniProtKB-KW"/>
</dbReference>
<name>A0A4P7II25_9ACTN</name>
<evidence type="ECO:0000259" key="2">
    <source>
        <dbReference type="PROSITE" id="PS51462"/>
    </source>
</evidence>
<reference evidence="3 4" key="1">
    <citation type="submission" date="2019-03" db="EMBL/GenBank/DDBJ databases">
        <title>Three New Species of Nocardioides, Nocardioides euryhalodurans sp. nov., Nocardioides seonyuensis sp. nov. and Nocardioides eburneoflavus sp. nov. Iolated from Soil.</title>
        <authorList>
            <person name="Roh S.G."/>
            <person name="Lee C."/>
            <person name="Kim M.-K."/>
            <person name="Kim S.B."/>
        </authorList>
    </citation>
    <scope>NUCLEOTIDE SEQUENCE [LARGE SCALE GENOMIC DNA]</scope>
    <source>
        <strain evidence="3 4">MMS17-SY207-3</strain>
    </source>
</reference>
<dbReference type="SUPFAM" id="SSF55811">
    <property type="entry name" value="Nudix"/>
    <property type="match status" value="1"/>
</dbReference>
<keyword evidence="1 3" id="KW-0378">Hydrolase</keyword>
<sequence length="207" mass="23159">MADAPLADRPASWPVSSSRDIHRDDWVVALREDWVSRPGHPEESFPRLVVEHPGAVVVLAVDDRERVLCLRQYRHTCGQEFVELPAGLRDADDEPAVETAKRELCEEAELAARHWQRLLSTFASAGITDEVHEIYLARGLTHASRGDFALDHEEAEMETFWVPMAELVEAVLEGRVREGPLAQAVLAYDALERRGLLEPVPLDTVPG</sequence>
<dbReference type="EMBL" id="CP038436">
    <property type="protein sequence ID" value="QBX57016.1"/>
    <property type="molecule type" value="Genomic_DNA"/>
</dbReference>
<dbReference type="PANTHER" id="PTHR11839:SF31">
    <property type="entry name" value="ADP-RIBOSE PYROPHOSPHATASE"/>
    <property type="match status" value="1"/>
</dbReference>
<dbReference type="Pfam" id="PF00293">
    <property type="entry name" value="NUDIX"/>
    <property type="match status" value="1"/>
</dbReference>
<dbReference type="Proteomes" id="UP000294853">
    <property type="component" value="Chromosome"/>
</dbReference>
<gene>
    <name evidence="3" type="ORF">EXE58_17290</name>
</gene>
<dbReference type="GO" id="GO:0006753">
    <property type="term" value="P:nucleoside phosphate metabolic process"/>
    <property type="evidence" value="ECO:0007669"/>
    <property type="project" value="TreeGrafter"/>
</dbReference>
<proteinExistence type="predicted"/>
<keyword evidence="4" id="KW-1185">Reference proteome</keyword>
<dbReference type="PROSITE" id="PS51462">
    <property type="entry name" value="NUDIX"/>
    <property type="match status" value="1"/>
</dbReference>
<organism evidence="3 4">
    <name type="scientific">Nocardioides seonyuensis</name>
    <dbReference type="NCBI Taxonomy" id="2518371"/>
    <lineage>
        <taxon>Bacteria</taxon>
        <taxon>Bacillati</taxon>
        <taxon>Actinomycetota</taxon>
        <taxon>Actinomycetes</taxon>
        <taxon>Propionibacteriales</taxon>
        <taxon>Nocardioidaceae</taxon>
        <taxon>Nocardioides</taxon>
    </lineage>
</organism>
<dbReference type="GO" id="GO:0005829">
    <property type="term" value="C:cytosol"/>
    <property type="evidence" value="ECO:0007669"/>
    <property type="project" value="TreeGrafter"/>
</dbReference>
<evidence type="ECO:0000256" key="1">
    <source>
        <dbReference type="ARBA" id="ARBA00022801"/>
    </source>
</evidence>
<dbReference type="AlphaFoldDB" id="A0A4P7II25"/>
<dbReference type="Gene3D" id="3.90.79.10">
    <property type="entry name" value="Nucleoside Triphosphate Pyrophosphohydrolase"/>
    <property type="match status" value="1"/>
</dbReference>
<dbReference type="InterPro" id="IPR015797">
    <property type="entry name" value="NUDIX_hydrolase-like_dom_sf"/>
</dbReference>
<dbReference type="OrthoDB" id="9806150at2"/>
<dbReference type="KEGG" id="nsn:EXE58_17290"/>
<dbReference type="RefSeq" id="WP_135269001.1">
    <property type="nucleotide sequence ID" value="NZ_CP038436.1"/>
</dbReference>
<evidence type="ECO:0000313" key="4">
    <source>
        <dbReference type="Proteomes" id="UP000294853"/>
    </source>
</evidence>
<protein>
    <submittedName>
        <fullName evidence="3">NUDIX hydrolase</fullName>
    </submittedName>
</protein>
<feature type="domain" description="Nudix hydrolase" evidence="2">
    <location>
        <begin position="50"/>
        <end position="189"/>
    </location>
</feature>
<accession>A0A4P7II25</accession>
<dbReference type="GO" id="GO:0019693">
    <property type="term" value="P:ribose phosphate metabolic process"/>
    <property type="evidence" value="ECO:0007669"/>
    <property type="project" value="TreeGrafter"/>
</dbReference>